<feature type="domain" description="FecR protein" evidence="1">
    <location>
        <begin position="117"/>
        <end position="208"/>
    </location>
</feature>
<dbReference type="Gene3D" id="2.60.120.1440">
    <property type="match status" value="1"/>
</dbReference>
<dbReference type="PANTHER" id="PTHR30273:SF2">
    <property type="entry name" value="PROTEIN FECR"/>
    <property type="match status" value="1"/>
</dbReference>
<evidence type="ECO:0000313" key="3">
    <source>
        <dbReference type="EMBL" id="QGZ32901.1"/>
    </source>
</evidence>
<dbReference type="Proteomes" id="UP000438983">
    <property type="component" value="Plasmid p1_PM101005"/>
</dbReference>
<dbReference type="Pfam" id="PF16220">
    <property type="entry name" value="DUF4880"/>
    <property type="match status" value="1"/>
</dbReference>
<geneLocation type="plasmid" evidence="4">
    <name>p1_pm101005</name>
</geneLocation>
<sequence>MKRNASTVLDDAVAEAAILWMVRLQSGEVSAAEQQAFDAWQAADPRHASAFERLAGGLAIARRSPWQGRPSGPMLQALEAPSSRRSFMRNSLALGGLALSVGLLARAGLLPWSLPGDLQTGTAQRRDWQLADGSRLQLNARSRVATAFSTQRRDLRLYQGELVLELAADPTRTFHLSSQQGLVSASSGRLLLRQQGDSTRLITLSGAARLTPANGVQQIIEPRRSVLFDQTSILQQAPMSRRDTAWLDGWIEARNEPLAQIIETVRAYRRGIVRLDASLANLAVSGLYPLDNSDQTLEMLQQQLPIRVTRYSPYWIEIERA</sequence>
<proteinExistence type="predicted"/>
<organism evidence="3 4">
    <name type="scientific">Stutzerimonas stutzeri</name>
    <name type="common">Pseudomonas stutzeri</name>
    <dbReference type="NCBI Taxonomy" id="316"/>
    <lineage>
        <taxon>Bacteria</taxon>
        <taxon>Pseudomonadati</taxon>
        <taxon>Pseudomonadota</taxon>
        <taxon>Gammaproteobacteria</taxon>
        <taxon>Pseudomonadales</taxon>
        <taxon>Pseudomonadaceae</taxon>
        <taxon>Stutzerimonas</taxon>
    </lineage>
</organism>
<dbReference type="InterPro" id="IPR032623">
    <property type="entry name" value="FecR_N"/>
</dbReference>
<gene>
    <name evidence="3" type="ORF">GQA94_22505</name>
</gene>
<feature type="domain" description="FecR N-terminal" evidence="2">
    <location>
        <begin position="15"/>
        <end position="54"/>
    </location>
</feature>
<accession>A0A6I6M2M5</accession>
<dbReference type="InterPro" id="IPR012373">
    <property type="entry name" value="Ferrdict_sens_TM"/>
</dbReference>
<dbReference type="GO" id="GO:0016989">
    <property type="term" value="F:sigma factor antagonist activity"/>
    <property type="evidence" value="ECO:0007669"/>
    <property type="project" value="TreeGrafter"/>
</dbReference>
<dbReference type="EMBL" id="CP046903">
    <property type="protein sequence ID" value="QGZ32901.1"/>
    <property type="molecule type" value="Genomic_DNA"/>
</dbReference>
<dbReference type="AlphaFoldDB" id="A0A6I6M2M5"/>
<dbReference type="PIRSF" id="PIRSF018266">
    <property type="entry name" value="FecR"/>
    <property type="match status" value="1"/>
</dbReference>
<dbReference type="RefSeq" id="WP_047882960.1">
    <property type="nucleotide sequence ID" value="NZ_CP046903.1"/>
</dbReference>
<reference evidence="3 4" key="1">
    <citation type="submission" date="2019-12" db="EMBL/GenBank/DDBJ databases">
        <title>Complete genome sequence of Pseudomonas stutzeri.</title>
        <authorList>
            <person name="Lim S.R."/>
            <person name="Kim J.H."/>
        </authorList>
    </citation>
    <scope>NUCLEOTIDE SEQUENCE [LARGE SCALE GENOMIC DNA]</scope>
    <source>
        <strain evidence="3 4">PM101005</strain>
        <plasmid evidence="4">p1_pm101005</plasmid>
    </source>
</reference>
<evidence type="ECO:0000313" key="4">
    <source>
        <dbReference type="Proteomes" id="UP000438983"/>
    </source>
</evidence>
<name>A0A6I6M2M5_STUST</name>
<dbReference type="OrthoDB" id="8641865at2"/>
<keyword evidence="3" id="KW-0614">Plasmid</keyword>
<evidence type="ECO:0000259" key="2">
    <source>
        <dbReference type="Pfam" id="PF16220"/>
    </source>
</evidence>
<dbReference type="InterPro" id="IPR006860">
    <property type="entry name" value="FecR"/>
</dbReference>
<evidence type="ECO:0000259" key="1">
    <source>
        <dbReference type="Pfam" id="PF04773"/>
    </source>
</evidence>
<dbReference type="Pfam" id="PF04773">
    <property type="entry name" value="FecR"/>
    <property type="match status" value="1"/>
</dbReference>
<protein>
    <submittedName>
        <fullName evidence="3">DUF4880 domain-containing protein</fullName>
    </submittedName>
</protein>
<dbReference type="PANTHER" id="PTHR30273">
    <property type="entry name" value="PERIPLASMIC SIGNAL SENSOR AND SIGMA FACTOR ACTIVATOR FECR-RELATED"/>
    <property type="match status" value="1"/>
</dbReference>